<organism evidence="3">
    <name type="scientific">Echinostoma caproni</name>
    <dbReference type="NCBI Taxonomy" id="27848"/>
    <lineage>
        <taxon>Eukaryota</taxon>
        <taxon>Metazoa</taxon>
        <taxon>Spiralia</taxon>
        <taxon>Lophotrochozoa</taxon>
        <taxon>Platyhelminthes</taxon>
        <taxon>Trematoda</taxon>
        <taxon>Digenea</taxon>
        <taxon>Plagiorchiida</taxon>
        <taxon>Echinostomata</taxon>
        <taxon>Echinostomatoidea</taxon>
        <taxon>Echinostomatidae</taxon>
        <taxon>Echinostoma</taxon>
    </lineage>
</organism>
<sequence>MGDFSVPVMEWEMKYAPVGSFGDELLEMKHELALTKYVTNPTQWRLGNSPSTLDLVFTKSRKVIGNTAIGAPLGRSDRLCSFPSQVKLRRSYGRMKPECLQAAAQTMVWSEANYGGLELWDLMRDNLLTLTNSFAPLCPVRSKTTPSWWSSRMKKALIRKRVECQRLYTTSGYLRHLQYSRERKNFDCILPDTKRVFEVSRAKKAKSSPKAHYRIGWFELAEGLGSTPTMDNFAPAMVVGRGCLYRFGYMRLHSGPF</sequence>
<accession>A0A183B406</accession>
<dbReference type="Proteomes" id="UP000272942">
    <property type="component" value="Unassembled WGS sequence"/>
</dbReference>
<reference evidence="3" key="1">
    <citation type="submission" date="2016-06" db="UniProtKB">
        <authorList>
            <consortium name="WormBaseParasite"/>
        </authorList>
    </citation>
    <scope>IDENTIFICATION</scope>
</reference>
<evidence type="ECO:0000313" key="2">
    <source>
        <dbReference type="Proteomes" id="UP000272942"/>
    </source>
</evidence>
<reference evidence="1 2" key="2">
    <citation type="submission" date="2018-11" db="EMBL/GenBank/DDBJ databases">
        <authorList>
            <consortium name="Pathogen Informatics"/>
        </authorList>
    </citation>
    <scope>NUCLEOTIDE SEQUENCE [LARGE SCALE GENOMIC DNA]</scope>
    <source>
        <strain evidence="1 2">Egypt</strain>
    </source>
</reference>
<keyword evidence="2" id="KW-1185">Reference proteome</keyword>
<gene>
    <name evidence="1" type="ORF">ECPE_LOCUS13945</name>
</gene>
<evidence type="ECO:0000313" key="1">
    <source>
        <dbReference type="EMBL" id="VDP91217.1"/>
    </source>
</evidence>
<evidence type="ECO:0000313" key="3">
    <source>
        <dbReference type="WBParaSite" id="ECPE_0001398101-mRNA-1"/>
    </source>
</evidence>
<name>A0A183B406_9TREM</name>
<dbReference type="EMBL" id="UZAN01056351">
    <property type="protein sequence ID" value="VDP91217.1"/>
    <property type="molecule type" value="Genomic_DNA"/>
</dbReference>
<protein>
    <submittedName>
        <fullName evidence="1 3">Uncharacterized protein</fullName>
    </submittedName>
</protein>
<dbReference type="AlphaFoldDB" id="A0A183B406"/>
<dbReference type="OrthoDB" id="6157682at2759"/>
<dbReference type="WBParaSite" id="ECPE_0001398101-mRNA-1">
    <property type="protein sequence ID" value="ECPE_0001398101-mRNA-1"/>
    <property type="gene ID" value="ECPE_0001398101"/>
</dbReference>
<proteinExistence type="predicted"/>